<dbReference type="InterPro" id="IPR005290">
    <property type="entry name" value="Ribosomal_uS15_bac-type"/>
</dbReference>
<dbReference type="HAMAP" id="MF_01343_B">
    <property type="entry name" value="Ribosomal_uS15_B"/>
    <property type="match status" value="1"/>
</dbReference>
<comment type="subunit">
    <text evidence="3">Part of the 30S ribosomal subunit. Forms a bridge to the 50S subunit in the 70S ribosome, contacting the 23S rRNA.</text>
</comment>
<dbReference type="SUPFAM" id="SSF47060">
    <property type="entry name" value="S15/NS1 RNA-binding domain"/>
    <property type="match status" value="1"/>
</dbReference>
<evidence type="ECO:0000256" key="1">
    <source>
        <dbReference type="ARBA" id="ARBA00022980"/>
    </source>
</evidence>
<keyword evidence="7" id="KW-1185">Reference proteome</keyword>
<name>A0ABY0IHZ8_9BACT</name>
<dbReference type="PANTHER" id="PTHR23321:SF26">
    <property type="entry name" value="SMALL RIBOSOMAL SUBUNIT PROTEIN US15M"/>
    <property type="match status" value="1"/>
</dbReference>
<evidence type="ECO:0000256" key="2">
    <source>
        <dbReference type="ARBA" id="ARBA00023274"/>
    </source>
</evidence>
<dbReference type="GO" id="GO:0005840">
    <property type="term" value="C:ribosome"/>
    <property type="evidence" value="ECO:0007669"/>
    <property type="project" value="UniProtKB-KW"/>
</dbReference>
<dbReference type="InterPro" id="IPR009068">
    <property type="entry name" value="uS15_NS1_RNA-bd_sf"/>
</dbReference>
<comment type="similarity">
    <text evidence="3 4">Belongs to the universal ribosomal protein uS15 family.</text>
</comment>
<dbReference type="PROSITE" id="PS00362">
    <property type="entry name" value="RIBOSOMAL_S15"/>
    <property type="match status" value="1"/>
</dbReference>
<keyword evidence="1 3" id="KW-0689">Ribosomal protein</keyword>
<evidence type="ECO:0000256" key="4">
    <source>
        <dbReference type="RuleBase" id="RU003919"/>
    </source>
</evidence>
<proteinExistence type="inferred from homology"/>
<keyword evidence="2 3" id="KW-0687">Ribonucleoprotein</keyword>
<sequence>MMITKEKTASIVAEFGKEFGASEKDSGCAAVQVAILTERINNLKEHFGSHKHDYSSNRGLLKMIGRRRRLLKYVSTENEDNYKSLIKKLGLRK</sequence>
<keyword evidence="3 5" id="KW-0699">rRNA-binding</keyword>
<reference evidence="7" key="1">
    <citation type="journal article" date="2019" name="Int. J. Syst. Evol. Microbiol.">
        <title>Halobacteriovorax valvorus sp. nov., a novel prokaryotic predator isolated from coastal seawater of China.</title>
        <authorList>
            <person name="Chen M.-X."/>
        </authorList>
    </citation>
    <scope>NUCLEOTIDE SEQUENCE [LARGE SCALE GENOMIC DNA]</scope>
    <source>
        <strain evidence="7">BL9</strain>
    </source>
</reference>
<dbReference type="Pfam" id="PF00312">
    <property type="entry name" value="Ribosomal_S15"/>
    <property type="match status" value="1"/>
</dbReference>
<dbReference type="Gene3D" id="1.10.287.10">
    <property type="entry name" value="S15/NS1, RNA-binding"/>
    <property type="match status" value="1"/>
</dbReference>
<dbReference type="CDD" id="cd00353">
    <property type="entry name" value="Ribosomal_S15p_S13e"/>
    <property type="match status" value="1"/>
</dbReference>
<dbReference type="InterPro" id="IPR000589">
    <property type="entry name" value="Ribosomal_uS15"/>
</dbReference>
<evidence type="ECO:0000256" key="5">
    <source>
        <dbReference type="RuleBase" id="RU004524"/>
    </source>
</evidence>
<evidence type="ECO:0000313" key="6">
    <source>
        <dbReference type="EMBL" id="RZF21174.1"/>
    </source>
</evidence>
<dbReference type="NCBIfam" id="TIGR00952">
    <property type="entry name" value="S15_bact"/>
    <property type="match status" value="1"/>
</dbReference>
<dbReference type="Proteomes" id="UP000443582">
    <property type="component" value="Unassembled WGS sequence"/>
</dbReference>
<keyword evidence="3 5" id="KW-0694">RNA-binding</keyword>
<comment type="function">
    <text evidence="3">Forms an intersubunit bridge (bridge B4) with the 23S rRNA of the 50S subunit in the ribosome.</text>
</comment>
<comment type="function">
    <text evidence="3 5">One of the primary rRNA binding proteins, it binds directly to 16S rRNA where it helps nucleate assembly of the platform of the 30S subunit by binding and bridging several RNA helices of the 16S rRNA.</text>
</comment>
<dbReference type="PANTHER" id="PTHR23321">
    <property type="entry name" value="RIBOSOMAL PROTEIN S15, BACTERIAL AND ORGANELLAR"/>
    <property type="match status" value="1"/>
</dbReference>
<protein>
    <recommendedName>
        <fullName evidence="3">Small ribosomal subunit protein uS15</fullName>
    </recommendedName>
</protein>
<gene>
    <name evidence="3" type="primary">rpsO</name>
    <name evidence="6" type="ORF">DAY19_11220</name>
</gene>
<dbReference type="Gene3D" id="6.10.250.3130">
    <property type="match status" value="1"/>
</dbReference>
<organism evidence="6 7">
    <name type="scientific">Halobacteriovorax vibrionivorans</name>
    <dbReference type="NCBI Taxonomy" id="2152716"/>
    <lineage>
        <taxon>Bacteria</taxon>
        <taxon>Pseudomonadati</taxon>
        <taxon>Bdellovibrionota</taxon>
        <taxon>Bacteriovoracia</taxon>
        <taxon>Bacteriovoracales</taxon>
        <taxon>Halobacteriovoraceae</taxon>
        <taxon>Halobacteriovorax</taxon>
    </lineage>
</organism>
<comment type="caution">
    <text evidence="6">The sequence shown here is derived from an EMBL/GenBank/DDBJ whole genome shotgun (WGS) entry which is preliminary data.</text>
</comment>
<evidence type="ECO:0000313" key="7">
    <source>
        <dbReference type="Proteomes" id="UP000443582"/>
    </source>
</evidence>
<accession>A0ABY0IHZ8</accession>
<dbReference type="SMART" id="SM01387">
    <property type="entry name" value="Ribosomal_S15"/>
    <property type="match status" value="1"/>
</dbReference>
<evidence type="ECO:0000256" key="3">
    <source>
        <dbReference type="HAMAP-Rule" id="MF_01343"/>
    </source>
</evidence>
<dbReference type="EMBL" id="QDKL01000003">
    <property type="protein sequence ID" value="RZF21174.1"/>
    <property type="molecule type" value="Genomic_DNA"/>
</dbReference>